<dbReference type="Proteomes" id="UP001271007">
    <property type="component" value="Unassembled WGS sequence"/>
</dbReference>
<reference evidence="2" key="1">
    <citation type="submission" date="2023-04" db="EMBL/GenBank/DDBJ databases">
        <title>Black Yeasts Isolated from many extreme environments.</title>
        <authorList>
            <person name="Coleine C."/>
            <person name="Stajich J.E."/>
            <person name="Selbmann L."/>
        </authorList>
    </citation>
    <scope>NUCLEOTIDE SEQUENCE</scope>
    <source>
        <strain evidence="2">CCFEE 5312</strain>
    </source>
</reference>
<sequence>MPARKIGTSIGARKSAPSTSAVMEAARKSVEPQRTTMNHDRTMAQSRKVARMSALSDPQLIEAARVAAHNQAIQEAGPDLLTTIPEEIGEMIANDLKSAADLRCFRLASRTTARLGYKPLRDSVPDAIEYTAHFPFSAARLLDELVVGLQDRLPECAAKVKSLNIKDGRHRSGEVLVTPAIGAIDLPSLQSLELTSVSIPAKLLLRLLRHHRRTLRKLTINDVSLLGHRDMNSAKSYAEWCKVLRYIQKHMRLKGFMTSNLDWHDFDTDRYGCGIHTPNAKYHQKYSKTRPRSHWQFLKGGLYAQGYEEVQEGLEQFLKEIAKPAKP</sequence>
<accession>A0AAJ0GI73</accession>
<dbReference type="EMBL" id="JAWDJX010000002">
    <property type="protein sequence ID" value="KAK3057990.1"/>
    <property type="molecule type" value="Genomic_DNA"/>
</dbReference>
<proteinExistence type="predicted"/>
<keyword evidence="3" id="KW-1185">Reference proteome</keyword>
<gene>
    <name evidence="2" type="ORF">LTR09_001067</name>
</gene>
<evidence type="ECO:0000256" key="1">
    <source>
        <dbReference type="SAM" id="MobiDB-lite"/>
    </source>
</evidence>
<name>A0AAJ0GI73_9PEZI</name>
<evidence type="ECO:0000313" key="3">
    <source>
        <dbReference type="Proteomes" id="UP001271007"/>
    </source>
</evidence>
<organism evidence="2 3">
    <name type="scientific">Extremus antarcticus</name>
    <dbReference type="NCBI Taxonomy" id="702011"/>
    <lineage>
        <taxon>Eukaryota</taxon>
        <taxon>Fungi</taxon>
        <taxon>Dikarya</taxon>
        <taxon>Ascomycota</taxon>
        <taxon>Pezizomycotina</taxon>
        <taxon>Dothideomycetes</taxon>
        <taxon>Dothideomycetidae</taxon>
        <taxon>Mycosphaerellales</taxon>
        <taxon>Extremaceae</taxon>
        <taxon>Extremus</taxon>
    </lineage>
</organism>
<protein>
    <submittedName>
        <fullName evidence="2">Uncharacterized protein</fullName>
    </submittedName>
</protein>
<comment type="caution">
    <text evidence="2">The sequence shown here is derived from an EMBL/GenBank/DDBJ whole genome shotgun (WGS) entry which is preliminary data.</text>
</comment>
<feature type="region of interest" description="Disordered" evidence="1">
    <location>
        <begin position="1"/>
        <end position="21"/>
    </location>
</feature>
<evidence type="ECO:0000313" key="2">
    <source>
        <dbReference type="EMBL" id="KAK3057990.1"/>
    </source>
</evidence>
<dbReference type="AlphaFoldDB" id="A0AAJ0GI73"/>